<dbReference type="CDD" id="cd04413">
    <property type="entry name" value="NDPk_I"/>
    <property type="match status" value="1"/>
</dbReference>
<feature type="binding site" evidence="8 9">
    <location>
        <position position="91"/>
    </location>
    <ligand>
        <name>ATP</name>
        <dbReference type="ChEBI" id="CHEBI:30616"/>
    </ligand>
</feature>
<dbReference type="InterPro" id="IPR036850">
    <property type="entry name" value="NDK-like_dom_sf"/>
</dbReference>
<feature type="domain" description="Nucleoside diphosphate kinase-like" evidence="12">
    <location>
        <begin position="1"/>
        <end position="138"/>
    </location>
</feature>
<organism evidence="13 14">
    <name type="scientific">Gracilibacillus marinus</name>
    <dbReference type="NCBI Taxonomy" id="630535"/>
    <lineage>
        <taxon>Bacteria</taxon>
        <taxon>Bacillati</taxon>
        <taxon>Bacillota</taxon>
        <taxon>Bacilli</taxon>
        <taxon>Bacillales</taxon>
        <taxon>Bacillaceae</taxon>
        <taxon>Gracilibacillus</taxon>
    </lineage>
</organism>
<feature type="modified residue" description="Phosphothreonine" evidence="8">
    <location>
        <position position="91"/>
    </location>
</feature>
<protein>
    <recommendedName>
        <fullName evidence="8 11">Nucleoside diphosphate kinase</fullName>
        <shortName evidence="8">NDK</shortName>
        <shortName evidence="8">NDP kinase</shortName>
        <ecNumber evidence="8 11">2.7.4.6</ecNumber>
    </recommendedName>
    <alternativeName>
        <fullName evidence="8">Nucleoside-2-P kinase</fullName>
    </alternativeName>
</protein>
<dbReference type="SMART" id="SM00562">
    <property type="entry name" value="NDK"/>
    <property type="match status" value="1"/>
</dbReference>
<dbReference type="NCBIfam" id="NF001908">
    <property type="entry name" value="PRK00668.1"/>
    <property type="match status" value="1"/>
</dbReference>
<keyword evidence="4 8" id="KW-0547">Nucleotide-binding</keyword>
<dbReference type="InterPro" id="IPR023005">
    <property type="entry name" value="Nucleoside_diP_kinase_AS"/>
</dbReference>
<dbReference type="PROSITE" id="PS51374">
    <property type="entry name" value="NDPK_LIKE"/>
    <property type="match status" value="1"/>
</dbReference>
<keyword evidence="6 8" id="KW-0067">ATP-binding</keyword>
<evidence type="ECO:0000256" key="9">
    <source>
        <dbReference type="PROSITE-ProRule" id="PRU00706"/>
    </source>
</evidence>
<sequence>MERTFLMVKPDAVQRNLIGDIVHRFEQKGFKLIGAKFMLISNELAEKHYAEHIGKPFFNDLVSFITSGPVFAMVWEGDNIISTARKMMGKTNPREADIGTIRGDYGIVTHRNIIHGSDSIESAQREISLFFKDSELIKYKKDINQWLS</sequence>
<evidence type="ECO:0000256" key="7">
    <source>
        <dbReference type="ARBA" id="ARBA00023080"/>
    </source>
</evidence>
<name>A0ABV8VT55_9BACI</name>
<keyword evidence="7 8" id="KW-0546">Nucleotide metabolism</keyword>
<keyword evidence="8" id="KW-0597">Phosphoprotein</keyword>
<evidence type="ECO:0000256" key="11">
    <source>
        <dbReference type="RuleBase" id="RU004013"/>
    </source>
</evidence>
<accession>A0ABV8VT55</accession>
<feature type="binding site" evidence="8 9">
    <location>
        <position position="9"/>
    </location>
    <ligand>
        <name>ATP</name>
        <dbReference type="ChEBI" id="CHEBI:30616"/>
    </ligand>
</feature>
<reference evidence="14" key="1">
    <citation type="journal article" date="2019" name="Int. J. Syst. Evol. Microbiol.">
        <title>The Global Catalogue of Microorganisms (GCM) 10K type strain sequencing project: providing services to taxonomists for standard genome sequencing and annotation.</title>
        <authorList>
            <consortium name="The Broad Institute Genomics Platform"/>
            <consortium name="The Broad Institute Genome Sequencing Center for Infectious Disease"/>
            <person name="Wu L."/>
            <person name="Ma J."/>
        </authorList>
    </citation>
    <scope>NUCLEOTIDE SEQUENCE [LARGE SCALE GENOMIC DNA]</scope>
    <source>
        <strain evidence="14">KACC 14058</strain>
    </source>
</reference>
<evidence type="ECO:0000259" key="12">
    <source>
        <dbReference type="SMART" id="SM00562"/>
    </source>
</evidence>
<proteinExistence type="inferred from homology"/>
<evidence type="ECO:0000256" key="10">
    <source>
        <dbReference type="RuleBase" id="RU004011"/>
    </source>
</evidence>
<feature type="binding site" evidence="8 9">
    <location>
        <position position="57"/>
    </location>
    <ligand>
        <name>ATP</name>
        <dbReference type="ChEBI" id="CHEBI:30616"/>
    </ligand>
</feature>
<dbReference type="EC" id="2.7.4.6" evidence="8 11"/>
<dbReference type="Pfam" id="PF00334">
    <property type="entry name" value="NDK"/>
    <property type="match status" value="1"/>
</dbReference>
<dbReference type="Proteomes" id="UP001595880">
    <property type="component" value="Unassembled WGS sequence"/>
</dbReference>
<keyword evidence="8" id="KW-0963">Cytoplasm</keyword>
<dbReference type="PROSITE" id="PS00469">
    <property type="entry name" value="NDPK"/>
    <property type="match status" value="1"/>
</dbReference>
<evidence type="ECO:0000256" key="4">
    <source>
        <dbReference type="ARBA" id="ARBA00022741"/>
    </source>
</evidence>
<comment type="subcellular location">
    <subcellularLocation>
        <location evidence="8">Cytoplasm</location>
    </subcellularLocation>
</comment>
<evidence type="ECO:0000256" key="6">
    <source>
        <dbReference type="ARBA" id="ARBA00022840"/>
    </source>
</evidence>
<evidence type="ECO:0000313" key="14">
    <source>
        <dbReference type="Proteomes" id="UP001595880"/>
    </source>
</evidence>
<keyword evidence="3 8" id="KW-0808">Transferase</keyword>
<keyword evidence="8" id="KW-0460">Magnesium</keyword>
<dbReference type="PANTHER" id="PTHR11349">
    <property type="entry name" value="NUCLEOSIDE DIPHOSPHATE KINASE"/>
    <property type="match status" value="1"/>
</dbReference>
<comment type="function">
    <text evidence="8">Major role in the synthesis of nucleoside triphosphates other than ATP. The ATP gamma phosphate is transferred to the NDP beta phosphate via a ping-pong mechanism, using a phosphorylated active-site intermediate.</text>
</comment>
<dbReference type="PRINTS" id="PR01243">
    <property type="entry name" value="NUCDPKINASE"/>
</dbReference>
<evidence type="ECO:0000256" key="3">
    <source>
        <dbReference type="ARBA" id="ARBA00022679"/>
    </source>
</evidence>
<evidence type="ECO:0000256" key="2">
    <source>
        <dbReference type="ARBA" id="ARBA00008142"/>
    </source>
</evidence>
<feature type="active site" description="Pros-phosphohistidine intermediate" evidence="8 9">
    <location>
        <position position="115"/>
    </location>
</feature>
<keyword evidence="5 8" id="KW-0418">Kinase</keyword>
<evidence type="ECO:0000313" key="13">
    <source>
        <dbReference type="EMBL" id="MFC4387662.1"/>
    </source>
</evidence>
<comment type="subunit">
    <text evidence="8">Homotetramer.</text>
</comment>
<evidence type="ECO:0000256" key="1">
    <source>
        <dbReference type="ARBA" id="ARBA00001946"/>
    </source>
</evidence>
<feature type="modified residue" description="Phosphoserine" evidence="8">
    <location>
        <position position="122"/>
    </location>
</feature>
<gene>
    <name evidence="8 13" type="primary">ndk</name>
    <name evidence="13" type="ORF">ACFOZ1_07520</name>
</gene>
<dbReference type="InterPro" id="IPR034907">
    <property type="entry name" value="NDK-like_dom"/>
</dbReference>
<dbReference type="HAMAP" id="MF_00451">
    <property type="entry name" value="NDP_kinase"/>
    <property type="match status" value="1"/>
</dbReference>
<keyword evidence="8" id="KW-0479">Metal-binding</keyword>
<keyword evidence="14" id="KW-1185">Reference proteome</keyword>
<feature type="binding site" evidence="8 9">
    <location>
        <position position="112"/>
    </location>
    <ligand>
        <name>ATP</name>
        <dbReference type="ChEBI" id="CHEBI:30616"/>
    </ligand>
</feature>
<dbReference type="EMBL" id="JBHSDV010000001">
    <property type="protein sequence ID" value="MFC4387662.1"/>
    <property type="molecule type" value="Genomic_DNA"/>
</dbReference>
<feature type="binding site" evidence="8 9">
    <location>
        <position position="85"/>
    </location>
    <ligand>
        <name>ATP</name>
        <dbReference type="ChEBI" id="CHEBI:30616"/>
    </ligand>
</feature>
<evidence type="ECO:0000256" key="8">
    <source>
        <dbReference type="HAMAP-Rule" id="MF_00451"/>
    </source>
</evidence>
<dbReference type="SUPFAM" id="SSF54919">
    <property type="entry name" value="Nucleoside diphosphate kinase, NDK"/>
    <property type="match status" value="1"/>
</dbReference>
<dbReference type="GO" id="GO:0004550">
    <property type="term" value="F:nucleoside diphosphate kinase activity"/>
    <property type="evidence" value="ECO:0007669"/>
    <property type="project" value="UniProtKB-EC"/>
</dbReference>
<comment type="catalytic activity">
    <reaction evidence="8">
        <text>a ribonucleoside 5'-diphosphate + ATP = a ribonucleoside 5'-triphosphate + ADP</text>
        <dbReference type="Rhea" id="RHEA:18113"/>
        <dbReference type="ChEBI" id="CHEBI:30616"/>
        <dbReference type="ChEBI" id="CHEBI:57930"/>
        <dbReference type="ChEBI" id="CHEBI:61557"/>
        <dbReference type="ChEBI" id="CHEBI:456216"/>
        <dbReference type="EC" id="2.7.4.6"/>
    </reaction>
</comment>
<dbReference type="RefSeq" id="WP_390197822.1">
    <property type="nucleotide sequence ID" value="NZ_JBHSDV010000001.1"/>
</dbReference>
<feature type="binding site" evidence="8 9">
    <location>
        <position position="102"/>
    </location>
    <ligand>
        <name>ATP</name>
        <dbReference type="ChEBI" id="CHEBI:30616"/>
    </ligand>
</feature>
<evidence type="ECO:0000256" key="5">
    <source>
        <dbReference type="ARBA" id="ARBA00022777"/>
    </source>
</evidence>
<comment type="cofactor">
    <cofactor evidence="1 8">
        <name>Mg(2+)</name>
        <dbReference type="ChEBI" id="CHEBI:18420"/>
    </cofactor>
</comment>
<dbReference type="InterPro" id="IPR001564">
    <property type="entry name" value="Nucleoside_diP_kinase"/>
</dbReference>
<comment type="similarity">
    <text evidence="2 8 9 10">Belongs to the NDK family.</text>
</comment>
<dbReference type="Gene3D" id="3.30.70.141">
    <property type="entry name" value="Nucleoside diphosphate kinase-like domain"/>
    <property type="match status" value="1"/>
</dbReference>
<comment type="catalytic activity">
    <reaction evidence="8 11">
        <text>a 2'-deoxyribonucleoside 5'-diphosphate + ATP = a 2'-deoxyribonucleoside 5'-triphosphate + ADP</text>
        <dbReference type="Rhea" id="RHEA:44640"/>
        <dbReference type="ChEBI" id="CHEBI:30616"/>
        <dbReference type="ChEBI" id="CHEBI:61560"/>
        <dbReference type="ChEBI" id="CHEBI:73316"/>
        <dbReference type="ChEBI" id="CHEBI:456216"/>
        <dbReference type="EC" id="2.7.4.6"/>
    </reaction>
</comment>
<comment type="caution">
    <text evidence="13">The sequence shown here is derived from an EMBL/GenBank/DDBJ whole genome shotgun (WGS) entry which is preliminary data.</text>
</comment>